<name>A0ABW1Z879_9BACT</name>
<dbReference type="InterPro" id="IPR014729">
    <property type="entry name" value="Rossmann-like_a/b/a_fold"/>
</dbReference>
<dbReference type="GO" id="GO:0016301">
    <property type="term" value="F:kinase activity"/>
    <property type="evidence" value="ECO:0007669"/>
    <property type="project" value="UniProtKB-KW"/>
</dbReference>
<dbReference type="Gene3D" id="3.40.50.620">
    <property type="entry name" value="HUPs"/>
    <property type="match status" value="1"/>
</dbReference>
<dbReference type="EMBL" id="JBHSWI010000001">
    <property type="protein sequence ID" value="MFC6644600.1"/>
    <property type="molecule type" value="Genomic_DNA"/>
</dbReference>
<dbReference type="InterPro" id="IPR027417">
    <property type="entry name" value="P-loop_NTPase"/>
</dbReference>
<dbReference type="PANTHER" id="PTHR45569">
    <property type="entry name" value="SENSOR PROTEIN KDPD"/>
    <property type="match status" value="1"/>
</dbReference>
<proteinExistence type="predicted"/>
<evidence type="ECO:0000256" key="2">
    <source>
        <dbReference type="ARBA" id="ARBA00022777"/>
    </source>
</evidence>
<accession>A0ABW1Z879</accession>
<evidence type="ECO:0000256" key="3">
    <source>
        <dbReference type="ARBA" id="ARBA00023012"/>
    </source>
</evidence>
<keyword evidence="3" id="KW-0902">Two-component regulatory system</keyword>
<evidence type="ECO:0000313" key="6">
    <source>
        <dbReference type="Proteomes" id="UP001596391"/>
    </source>
</evidence>
<evidence type="ECO:0000256" key="1">
    <source>
        <dbReference type="ARBA" id="ARBA00022679"/>
    </source>
</evidence>
<dbReference type="InterPro" id="IPR003852">
    <property type="entry name" value="Sig_transdc_His_kinase_KdpD_N"/>
</dbReference>
<dbReference type="Pfam" id="PF02702">
    <property type="entry name" value="KdpD"/>
    <property type="match status" value="1"/>
</dbReference>
<keyword evidence="2 5" id="KW-0418">Kinase</keyword>
<protein>
    <submittedName>
        <fullName evidence="5">Histidine kinase</fullName>
    </submittedName>
</protein>
<keyword evidence="1" id="KW-0808">Transferase</keyword>
<organism evidence="5 6">
    <name type="scientific">Granulicella cerasi</name>
    <dbReference type="NCBI Taxonomy" id="741063"/>
    <lineage>
        <taxon>Bacteria</taxon>
        <taxon>Pseudomonadati</taxon>
        <taxon>Acidobacteriota</taxon>
        <taxon>Terriglobia</taxon>
        <taxon>Terriglobales</taxon>
        <taxon>Acidobacteriaceae</taxon>
        <taxon>Granulicella</taxon>
    </lineage>
</organism>
<dbReference type="PANTHER" id="PTHR45569:SF1">
    <property type="entry name" value="SENSOR PROTEIN KDPD"/>
    <property type="match status" value="1"/>
</dbReference>
<keyword evidence="6" id="KW-1185">Reference proteome</keyword>
<sequence>MKRSSEQTQKTPEEWLRSVEEHTTDAKRGRFKIFLGYAPGVGKTFSMLSEGIRRASRGEDVVIGIVETHGRSGTAELVGQLESVPRRQVEYKGTIFTELDVDAVLTRAPSVALIDELAHTNVEGSRKAKRYEDVLELLDHGINVVSTINVQHVESLNPRVQALTGIAVREQVPDWVLDRADEIVLSDLTPEALVTRMRRGDIYPAERIERSLANFFRRGNLIALREMALQRVTRAVDRTLDEYVKRKNLGSHWSISEKVAVCISANAQARDLIARGARLAEALNAELYVLHVENSQALTEERKHALDVALKLAENLGAQVKILRGKNTALVTAEYVREQRITQAIVGRSATHGLRSYLYYLALQRFMAEAPHVDLHIVTQEEK</sequence>
<dbReference type="SUPFAM" id="SSF52402">
    <property type="entry name" value="Adenine nucleotide alpha hydrolases-like"/>
    <property type="match status" value="1"/>
</dbReference>
<evidence type="ECO:0000313" key="5">
    <source>
        <dbReference type="EMBL" id="MFC6644600.1"/>
    </source>
</evidence>
<dbReference type="Gene3D" id="3.40.50.300">
    <property type="entry name" value="P-loop containing nucleotide triphosphate hydrolases"/>
    <property type="match status" value="1"/>
</dbReference>
<dbReference type="InterPro" id="IPR052023">
    <property type="entry name" value="Histidine_kinase_KdpD"/>
</dbReference>
<dbReference type="Proteomes" id="UP001596391">
    <property type="component" value="Unassembled WGS sequence"/>
</dbReference>
<comment type="caution">
    <text evidence="5">The sequence shown here is derived from an EMBL/GenBank/DDBJ whole genome shotgun (WGS) entry which is preliminary data.</text>
</comment>
<evidence type="ECO:0000259" key="4">
    <source>
        <dbReference type="Pfam" id="PF02702"/>
    </source>
</evidence>
<feature type="domain" description="Signal transduction histidine kinase osmosensitive K+ channel sensor N-terminal" evidence="4">
    <location>
        <begin position="27"/>
        <end position="236"/>
    </location>
</feature>
<gene>
    <name evidence="5" type="ORF">ACFQBQ_03140</name>
</gene>
<dbReference type="RefSeq" id="WP_263372529.1">
    <property type="nucleotide sequence ID" value="NZ_JAGSYD010000005.1"/>
</dbReference>
<reference evidence="6" key="1">
    <citation type="journal article" date="2019" name="Int. J. Syst. Evol. Microbiol.">
        <title>The Global Catalogue of Microorganisms (GCM) 10K type strain sequencing project: providing services to taxonomists for standard genome sequencing and annotation.</title>
        <authorList>
            <consortium name="The Broad Institute Genomics Platform"/>
            <consortium name="The Broad Institute Genome Sequencing Center for Infectious Disease"/>
            <person name="Wu L."/>
            <person name="Ma J."/>
        </authorList>
    </citation>
    <scope>NUCLEOTIDE SEQUENCE [LARGE SCALE GENOMIC DNA]</scope>
    <source>
        <strain evidence="6">CGMCC 1.16026</strain>
    </source>
</reference>